<name>A0AAD4GVR4_ASPNN</name>
<sequence>MSSKRRKVSSRTTFKKTMGDVETEVKRLMVETCKLDACVFLFFDSLREILPYRPGRLVGPPQDFETLQVTNKNKWKSLVQELKQNVNLLLPGYLQNDQVLRDQRVIERLRQRWIHCEDHYEESDEEIDEGTDEKSNEESDECKNRSARKSRSSWQSSDLGKALTDTVTNLMSIQSANEETQAGPTESSLTQTAFREACHQLQGYIGSEKATALFVCGGSISIEGSEKHNERQLISSPVHIYWAIREDIKGHLVLPLDEKTPGSNSDALGQLVRDCDPASFGQGQQDIIDPEYRRAGKLDPCKFSTNFDWPRLGKKILNNVQDILLPGISTKIQNSLQLRELRAELYKLNIYSGPSGLFKKHVDTPRDENQIGSLVVCLPSSFQGGDLVVRHGGKEMTFAWSGSSGSAIQWAAFYSDCEHEIKTITDGQRITLTYNLYVEELVGGSIPPGISIDPRTLPLYDFMKGLLHEPGFMKHGGTLGIYCSHAYPHSSPLAKQLLPRILKGSDLVVYSVLESLGATVGIRPVIRNTNDSEDKYTEEDASESQQEYLRTGQEINIFYKDLHSILPLDMSDVHHLWKSLLYSRQPMGLSQTRTYAQEHGLQVNENDSSGDEIAKVGTELHAYFTSTRGQEEEIDNVISDIWSSGSLPGIIWINKPAHKEMAFSYLAYGNEATIGTVYSNAAIIAVVPPFNKRSQILAML</sequence>
<dbReference type="Pfam" id="PF13640">
    <property type="entry name" value="2OG-FeII_Oxy_3"/>
    <property type="match status" value="1"/>
</dbReference>
<dbReference type="EMBL" id="VCAU01000021">
    <property type="protein sequence ID" value="KAF9891102.1"/>
    <property type="molecule type" value="Genomic_DNA"/>
</dbReference>
<dbReference type="AlphaFoldDB" id="A0AAD4GVR4"/>
<dbReference type="Gene3D" id="2.60.120.620">
    <property type="entry name" value="q2cbj1_9rhob like domain"/>
    <property type="match status" value="1"/>
</dbReference>
<reference evidence="3" key="1">
    <citation type="journal article" date="2019" name="Beilstein J. Org. Chem.">
        <title>Nanangenines: drimane sesquiterpenoids as the dominant metabolite cohort of a novel Australian fungus, Aspergillus nanangensis.</title>
        <authorList>
            <person name="Lacey H.J."/>
            <person name="Gilchrist C.L.M."/>
            <person name="Crombie A."/>
            <person name="Kalaitzis J.A."/>
            <person name="Vuong D."/>
            <person name="Rutledge P.J."/>
            <person name="Turner P."/>
            <person name="Pitt J.I."/>
            <person name="Lacey E."/>
            <person name="Chooi Y.H."/>
            <person name="Piggott A.M."/>
        </authorList>
    </citation>
    <scope>NUCLEOTIDE SEQUENCE</scope>
    <source>
        <strain evidence="3">MST-FP2251</strain>
    </source>
</reference>
<proteinExistence type="predicted"/>
<reference evidence="3" key="2">
    <citation type="submission" date="2020-02" db="EMBL/GenBank/DDBJ databases">
        <authorList>
            <person name="Gilchrist C.L.M."/>
            <person name="Chooi Y.-H."/>
        </authorList>
    </citation>
    <scope>NUCLEOTIDE SEQUENCE</scope>
    <source>
        <strain evidence="3">MST-FP2251</strain>
    </source>
</reference>
<gene>
    <name evidence="3" type="ORF">FE257_005038</name>
</gene>
<feature type="region of interest" description="Disordered" evidence="1">
    <location>
        <begin position="121"/>
        <end position="159"/>
    </location>
</feature>
<dbReference type="PANTHER" id="PTHR33099">
    <property type="entry name" value="FE2OG DIOXYGENASE DOMAIN-CONTAINING PROTEIN"/>
    <property type="match status" value="1"/>
</dbReference>
<organism evidence="3 4">
    <name type="scientific">Aspergillus nanangensis</name>
    <dbReference type="NCBI Taxonomy" id="2582783"/>
    <lineage>
        <taxon>Eukaryota</taxon>
        <taxon>Fungi</taxon>
        <taxon>Dikarya</taxon>
        <taxon>Ascomycota</taxon>
        <taxon>Pezizomycotina</taxon>
        <taxon>Eurotiomycetes</taxon>
        <taxon>Eurotiomycetidae</taxon>
        <taxon>Eurotiales</taxon>
        <taxon>Aspergillaceae</taxon>
        <taxon>Aspergillus</taxon>
        <taxon>Aspergillus subgen. Circumdati</taxon>
    </lineage>
</organism>
<dbReference type="InterPro" id="IPR005123">
    <property type="entry name" value="Oxoglu/Fe-dep_dioxygenase_dom"/>
</dbReference>
<dbReference type="PANTHER" id="PTHR33099:SF14">
    <property type="entry name" value="PROLYL 4-HYDROXYLASE ALPHA SUBUNIT FE(2+) 2OG DIOXYGENASE DOMAIN-CONTAINING PROTEIN"/>
    <property type="match status" value="1"/>
</dbReference>
<evidence type="ECO:0000313" key="4">
    <source>
        <dbReference type="Proteomes" id="UP001194746"/>
    </source>
</evidence>
<protein>
    <recommendedName>
        <fullName evidence="2">Fe2OG dioxygenase domain-containing protein</fullName>
    </recommendedName>
</protein>
<keyword evidence="4" id="KW-1185">Reference proteome</keyword>
<feature type="compositionally biased region" description="Acidic residues" evidence="1">
    <location>
        <begin position="121"/>
        <end position="131"/>
    </location>
</feature>
<feature type="domain" description="Fe2OG dioxygenase" evidence="2">
    <location>
        <begin position="342"/>
        <end position="438"/>
    </location>
</feature>
<evidence type="ECO:0000259" key="2">
    <source>
        <dbReference type="PROSITE" id="PS51471"/>
    </source>
</evidence>
<dbReference type="PROSITE" id="PS51471">
    <property type="entry name" value="FE2OG_OXY"/>
    <property type="match status" value="1"/>
</dbReference>
<dbReference type="InterPro" id="IPR044862">
    <property type="entry name" value="Pro_4_hyd_alph_FE2OG_OXY"/>
</dbReference>
<accession>A0AAD4GVR4</accession>
<feature type="compositionally biased region" description="Basic and acidic residues" evidence="1">
    <location>
        <begin position="132"/>
        <end position="144"/>
    </location>
</feature>
<comment type="caution">
    <text evidence="3">The sequence shown here is derived from an EMBL/GenBank/DDBJ whole genome shotgun (WGS) entry which is preliminary data.</text>
</comment>
<evidence type="ECO:0000313" key="3">
    <source>
        <dbReference type="EMBL" id="KAF9891102.1"/>
    </source>
</evidence>
<evidence type="ECO:0000256" key="1">
    <source>
        <dbReference type="SAM" id="MobiDB-lite"/>
    </source>
</evidence>
<dbReference type="Proteomes" id="UP001194746">
    <property type="component" value="Unassembled WGS sequence"/>
</dbReference>